<dbReference type="SUPFAM" id="SSF56519">
    <property type="entry name" value="Penicillin binding protein dimerisation domain"/>
    <property type="match status" value="1"/>
</dbReference>
<name>A0A7C3CTF6_9BACT</name>
<evidence type="ECO:0000259" key="16">
    <source>
        <dbReference type="Pfam" id="PF03717"/>
    </source>
</evidence>
<evidence type="ECO:0000256" key="10">
    <source>
        <dbReference type="ARBA" id="ARBA00022984"/>
    </source>
</evidence>
<evidence type="ECO:0000259" key="15">
    <source>
        <dbReference type="Pfam" id="PF00905"/>
    </source>
</evidence>
<dbReference type="InterPro" id="IPR036138">
    <property type="entry name" value="PBP_dimer_sf"/>
</dbReference>
<dbReference type="Pfam" id="PF03717">
    <property type="entry name" value="PBP_dimer"/>
    <property type="match status" value="1"/>
</dbReference>
<dbReference type="GO" id="GO:0009002">
    <property type="term" value="F:serine-type D-Ala-D-Ala carboxypeptidase activity"/>
    <property type="evidence" value="ECO:0007669"/>
    <property type="project" value="InterPro"/>
</dbReference>
<keyword evidence="4" id="KW-0997">Cell inner membrane</keyword>
<feature type="domain" description="Penicillin-binding protein dimerisation" evidence="16">
    <location>
        <begin position="57"/>
        <end position="226"/>
    </location>
</feature>
<evidence type="ECO:0000256" key="2">
    <source>
        <dbReference type="ARBA" id="ARBA00004236"/>
    </source>
</evidence>
<dbReference type="SUPFAM" id="SSF56601">
    <property type="entry name" value="beta-lactamase/transpeptidase-like"/>
    <property type="match status" value="1"/>
</dbReference>
<dbReference type="InterPro" id="IPR050515">
    <property type="entry name" value="Beta-lactam/transpept"/>
</dbReference>
<dbReference type="GO" id="GO:0071972">
    <property type="term" value="F:peptidoglycan L,D-transpeptidase activity"/>
    <property type="evidence" value="ECO:0007669"/>
    <property type="project" value="TreeGrafter"/>
</dbReference>
<dbReference type="GO" id="GO:0006508">
    <property type="term" value="P:proteolysis"/>
    <property type="evidence" value="ECO:0007669"/>
    <property type="project" value="UniProtKB-KW"/>
</dbReference>
<dbReference type="NCBIfam" id="TIGR03423">
    <property type="entry name" value="pbp2_mrdA"/>
    <property type="match status" value="1"/>
</dbReference>
<dbReference type="PANTHER" id="PTHR30627:SF2">
    <property type="entry name" value="PEPTIDOGLYCAN D,D-TRANSPEPTIDASE MRDA"/>
    <property type="match status" value="1"/>
</dbReference>
<sequence length="603" mass="68765">MVSKDIEELYEKRLIFWGYGFLFLFFIVLVKLFYLQILRHSYFMRLAVKRTFSRVLIPAPRGRIFDRRGVLLAGDRPTFNLYLDPYYLKGHEDQVLRVLARILGEKLSVLKTRYLLKKRQSYGEVLLRQGLDWATVARIEARSYYLPGVRVEARPARFYPFGPAFFYPLGYVSRVSRRDLRVLQDKGYGPEDFVGRRGLEKAYEEVLRGQKGMREVERDAFGRIVRIIREVPPRPGRDLFLTLDAYWQREIYRLLKGRSGAVVVMDPRNGEVLSLVSAPSPDPQEFVRGFTHRAWEELNRNPYKPLLNKALQAYQPGSTFKPVTLLAALEAGVVTPAEEIYCPGYYRLGRQIFRCWRRWGHGKVSLVQALAQSCDVYFYTLGTRLDIDYLAHFARQCGFGRLSGLGIPGEKPGLVPDRTWKRRAQGKRWQKGETLLVAIGQGPLEVNLMQLVKFYAALGNGGTLWKPYVVEEIADPSGKEVQASRPRKEGELPVKGIHLRWVKEGLIEAVNGKHGTGRAARLKGIVVAGKTGTAQVVRRKKEHETKEEIPYQERDHAWFVAFAPAEDPQVVVGVFVEHGGHGGEVAAPLAGKILRMYFGEGKP</sequence>
<evidence type="ECO:0000313" key="17">
    <source>
        <dbReference type="EMBL" id="HFC97993.1"/>
    </source>
</evidence>
<dbReference type="FunFam" id="3.40.710.10:FF:000024">
    <property type="entry name" value="Penicillin-binding protein 2"/>
    <property type="match status" value="1"/>
</dbReference>
<dbReference type="Gene3D" id="3.90.1310.10">
    <property type="entry name" value="Penicillin-binding protein 2a (Domain 2)"/>
    <property type="match status" value="1"/>
</dbReference>
<evidence type="ECO:0000256" key="8">
    <source>
        <dbReference type="ARBA" id="ARBA00022801"/>
    </source>
</evidence>
<gene>
    <name evidence="17" type="primary">mrdA</name>
    <name evidence="17" type="ORF">ENJ40_06000</name>
</gene>
<evidence type="ECO:0000256" key="1">
    <source>
        <dbReference type="ARBA" id="ARBA00004167"/>
    </source>
</evidence>
<dbReference type="EMBL" id="DRMH01000077">
    <property type="protein sequence ID" value="HFC97993.1"/>
    <property type="molecule type" value="Genomic_DNA"/>
</dbReference>
<evidence type="ECO:0000256" key="7">
    <source>
        <dbReference type="ARBA" id="ARBA00022692"/>
    </source>
</evidence>
<evidence type="ECO:0000256" key="12">
    <source>
        <dbReference type="ARBA" id="ARBA00023136"/>
    </source>
</evidence>
<dbReference type="GO" id="GO:0071555">
    <property type="term" value="P:cell wall organization"/>
    <property type="evidence" value="ECO:0007669"/>
    <property type="project" value="UniProtKB-KW"/>
</dbReference>
<dbReference type="AlphaFoldDB" id="A0A7C3CTF6"/>
<proteinExistence type="predicted"/>
<dbReference type="PANTHER" id="PTHR30627">
    <property type="entry name" value="PEPTIDOGLYCAN D,D-TRANSPEPTIDASE"/>
    <property type="match status" value="1"/>
</dbReference>
<keyword evidence="12 14" id="KW-0472">Membrane</keyword>
<evidence type="ECO:0000256" key="13">
    <source>
        <dbReference type="ARBA" id="ARBA00023316"/>
    </source>
</evidence>
<accession>A0A7C3CTF6</accession>
<dbReference type="InterPro" id="IPR001460">
    <property type="entry name" value="PCN-bd_Tpept"/>
</dbReference>
<protein>
    <submittedName>
        <fullName evidence="17">Penicillin-binding protein 2</fullName>
    </submittedName>
</protein>
<feature type="domain" description="Penicillin-binding protein transpeptidase" evidence="15">
    <location>
        <begin position="260"/>
        <end position="594"/>
    </location>
</feature>
<dbReference type="GO" id="GO:0008658">
    <property type="term" value="F:penicillin binding"/>
    <property type="evidence" value="ECO:0007669"/>
    <property type="project" value="InterPro"/>
</dbReference>
<keyword evidence="13" id="KW-0961">Cell wall biogenesis/degradation</keyword>
<dbReference type="InterPro" id="IPR017790">
    <property type="entry name" value="Penicillin-binding_protein_2"/>
</dbReference>
<reference evidence="17" key="1">
    <citation type="journal article" date="2020" name="mSystems">
        <title>Genome- and Community-Level Interaction Insights into Carbon Utilization and Element Cycling Functions of Hydrothermarchaeota in Hydrothermal Sediment.</title>
        <authorList>
            <person name="Zhou Z."/>
            <person name="Liu Y."/>
            <person name="Xu W."/>
            <person name="Pan J."/>
            <person name="Luo Z.H."/>
            <person name="Li M."/>
        </authorList>
    </citation>
    <scope>NUCLEOTIDE SEQUENCE [LARGE SCALE GENOMIC DNA]</scope>
    <source>
        <strain evidence="17">HyVt-483</strain>
    </source>
</reference>
<keyword evidence="8" id="KW-0378">Hydrolase</keyword>
<dbReference type="GO" id="GO:0009252">
    <property type="term" value="P:peptidoglycan biosynthetic process"/>
    <property type="evidence" value="ECO:0007669"/>
    <property type="project" value="UniProtKB-KW"/>
</dbReference>
<keyword evidence="11 14" id="KW-1133">Transmembrane helix</keyword>
<dbReference type="GO" id="GO:0005886">
    <property type="term" value="C:plasma membrane"/>
    <property type="evidence" value="ECO:0007669"/>
    <property type="project" value="UniProtKB-SubCell"/>
</dbReference>
<dbReference type="GO" id="GO:0008360">
    <property type="term" value="P:regulation of cell shape"/>
    <property type="evidence" value="ECO:0007669"/>
    <property type="project" value="UniProtKB-KW"/>
</dbReference>
<evidence type="ECO:0000256" key="5">
    <source>
        <dbReference type="ARBA" id="ARBA00022645"/>
    </source>
</evidence>
<comment type="caution">
    <text evidence="17">The sequence shown here is derived from an EMBL/GenBank/DDBJ whole genome shotgun (WGS) entry which is preliminary data.</text>
</comment>
<keyword evidence="7 14" id="KW-0812">Transmembrane</keyword>
<dbReference type="Gene3D" id="3.40.710.10">
    <property type="entry name" value="DD-peptidase/beta-lactamase superfamily"/>
    <property type="match status" value="1"/>
</dbReference>
<dbReference type="Pfam" id="PF00905">
    <property type="entry name" value="Transpeptidase"/>
    <property type="match status" value="1"/>
</dbReference>
<dbReference type="InterPro" id="IPR012338">
    <property type="entry name" value="Beta-lactam/transpept-like"/>
</dbReference>
<dbReference type="Proteomes" id="UP000886043">
    <property type="component" value="Unassembled WGS sequence"/>
</dbReference>
<organism evidence="17">
    <name type="scientific">Thermosulfurimonas dismutans</name>
    <dbReference type="NCBI Taxonomy" id="999894"/>
    <lineage>
        <taxon>Bacteria</taxon>
        <taxon>Pseudomonadati</taxon>
        <taxon>Thermodesulfobacteriota</taxon>
        <taxon>Thermodesulfobacteria</taxon>
        <taxon>Thermodesulfobacteriales</taxon>
        <taxon>Thermodesulfobacteriaceae</taxon>
        <taxon>Thermosulfurimonas</taxon>
    </lineage>
</organism>
<evidence type="ECO:0000256" key="6">
    <source>
        <dbReference type="ARBA" id="ARBA00022670"/>
    </source>
</evidence>
<evidence type="ECO:0000256" key="3">
    <source>
        <dbReference type="ARBA" id="ARBA00022475"/>
    </source>
</evidence>
<comment type="subcellular location">
    <subcellularLocation>
        <location evidence="2">Cell membrane</location>
    </subcellularLocation>
    <subcellularLocation>
        <location evidence="1">Membrane</location>
        <topology evidence="1">Single-pass membrane protein</topology>
    </subcellularLocation>
</comment>
<feature type="transmembrane region" description="Helical" evidence="14">
    <location>
        <begin position="14"/>
        <end position="35"/>
    </location>
</feature>
<dbReference type="InterPro" id="IPR005311">
    <property type="entry name" value="PBP_dimer"/>
</dbReference>
<evidence type="ECO:0000256" key="14">
    <source>
        <dbReference type="SAM" id="Phobius"/>
    </source>
</evidence>
<keyword evidence="10" id="KW-0573">Peptidoglycan synthesis</keyword>
<evidence type="ECO:0000256" key="9">
    <source>
        <dbReference type="ARBA" id="ARBA00022960"/>
    </source>
</evidence>
<evidence type="ECO:0000256" key="4">
    <source>
        <dbReference type="ARBA" id="ARBA00022519"/>
    </source>
</evidence>
<keyword evidence="3" id="KW-1003">Cell membrane</keyword>
<keyword evidence="9" id="KW-0133">Cell shape</keyword>
<keyword evidence="5" id="KW-0121">Carboxypeptidase</keyword>
<keyword evidence="6" id="KW-0645">Protease</keyword>
<evidence type="ECO:0000256" key="11">
    <source>
        <dbReference type="ARBA" id="ARBA00022989"/>
    </source>
</evidence>